<sequence>MTDWGHYLSHMRANAPLIQNITNYVAMNVMANALLASGASPAMLHAEEEAGEFAALASALTINIGTLSTDWVRGMIVAAESANENDTPWVLDPVAAGATAFRRETSSALLALKPSVIRGNASEILAVCGEMTKGKGADSADSVTEAEAGARALAASTGGIVAVTGPQDLITDGTRAYRVDNGHAMMPLVTALGCTLNGVIASFIVGKPHLEATTAAIAYYGLAGQLAAETTSAPGSFATAFIDALYTITPDQLSDAARIQES</sequence>
<comment type="pathway">
    <text evidence="3 11">Cofactor biosynthesis; thiamine diphosphate biosynthesis; 4-methyl-5-(2-phosphoethyl)-thiazole from 5-(2-hydroxyethyl)-4-methylthiazole: step 1/1.</text>
</comment>
<evidence type="ECO:0000256" key="5">
    <source>
        <dbReference type="ARBA" id="ARBA00022723"/>
    </source>
</evidence>
<evidence type="ECO:0000256" key="3">
    <source>
        <dbReference type="ARBA" id="ARBA00004868"/>
    </source>
</evidence>
<feature type="binding site" evidence="11">
    <location>
        <position position="43"/>
    </location>
    <ligand>
        <name>substrate</name>
    </ligand>
</feature>
<evidence type="ECO:0000256" key="7">
    <source>
        <dbReference type="ARBA" id="ARBA00022777"/>
    </source>
</evidence>
<dbReference type="Proteomes" id="UP000199236">
    <property type="component" value="Unassembled WGS sequence"/>
</dbReference>
<organism evidence="12 13">
    <name type="scientific">Cohaesibacter marisflavi</name>
    <dbReference type="NCBI Taxonomy" id="655353"/>
    <lineage>
        <taxon>Bacteria</taxon>
        <taxon>Pseudomonadati</taxon>
        <taxon>Pseudomonadota</taxon>
        <taxon>Alphaproteobacteria</taxon>
        <taxon>Hyphomicrobiales</taxon>
        <taxon>Cohaesibacteraceae</taxon>
    </lineage>
</organism>
<dbReference type="CDD" id="cd01170">
    <property type="entry name" value="THZ_kinase"/>
    <property type="match status" value="1"/>
</dbReference>
<dbReference type="UniPathway" id="UPA00060">
    <property type="reaction ID" value="UER00139"/>
</dbReference>
<keyword evidence="9 11" id="KW-0460">Magnesium</keyword>
<dbReference type="STRING" id="655353.SAMN04488056_102575"/>
<feature type="binding site" evidence="11">
    <location>
        <position position="118"/>
    </location>
    <ligand>
        <name>ATP</name>
        <dbReference type="ChEBI" id="CHEBI:30616"/>
    </ligand>
</feature>
<dbReference type="AlphaFoldDB" id="A0A1I5DEL4"/>
<keyword evidence="8 11" id="KW-0067">ATP-binding</keyword>
<evidence type="ECO:0000256" key="11">
    <source>
        <dbReference type="HAMAP-Rule" id="MF_00228"/>
    </source>
</evidence>
<name>A0A1I5DEL4_9HYPH</name>
<dbReference type="InterPro" id="IPR000417">
    <property type="entry name" value="Hyethyz_kinase"/>
</dbReference>
<keyword evidence="4 11" id="KW-0808">Transferase</keyword>
<keyword evidence="13" id="KW-1185">Reference proteome</keyword>
<reference evidence="12 13" key="1">
    <citation type="submission" date="2016-10" db="EMBL/GenBank/DDBJ databases">
        <authorList>
            <person name="de Groot N.N."/>
        </authorList>
    </citation>
    <scope>NUCLEOTIDE SEQUENCE [LARGE SCALE GENOMIC DNA]</scope>
    <source>
        <strain evidence="12 13">CGMCC 1.9157</strain>
    </source>
</reference>
<dbReference type="GO" id="GO:0004417">
    <property type="term" value="F:hydroxyethylthiazole kinase activity"/>
    <property type="evidence" value="ECO:0007669"/>
    <property type="project" value="UniProtKB-UniRule"/>
</dbReference>
<evidence type="ECO:0000256" key="8">
    <source>
        <dbReference type="ARBA" id="ARBA00022840"/>
    </source>
</evidence>
<dbReference type="EMBL" id="FOVR01000002">
    <property type="protein sequence ID" value="SFN97623.1"/>
    <property type="molecule type" value="Genomic_DNA"/>
</dbReference>
<dbReference type="Pfam" id="PF02110">
    <property type="entry name" value="HK"/>
    <property type="match status" value="1"/>
</dbReference>
<evidence type="ECO:0000256" key="2">
    <source>
        <dbReference type="ARBA" id="ARBA00001946"/>
    </source>
</evidence>
<comment type="catalytic activity">
    <reaction evidence="1 11">
        <text>5-(2-hydroxyethyl)-4-methylthiazole + ATP = 4-methyl-5-(2-phosphooxyethyl)-thiazole + ADP + H(+)</text>
        <dbReference type="Rhea" id="RHEA:24212"/>
        <dbReference type="ChEBI" id="CHEBI:15378"/>
        <dbReference type="ChEBI" id="CHEBI:17957"/>
        <dbReference type="ChEBI" id="CHEBI:30616"/>
        <dbReference type="ChEBI" id="CHEBI:58296"/>
        <dbReference type="ChEBI" id="CHEBI:456216"/>
        <dbReference type="EC" id="2.7.1.50"/>
    </reaction>
</comment>
<gene>
    <name evidence="11" type="primary">thiM</name>
    <name evidence="12" type="ORF">SAMN04488056_102575</name>
</gene>
<dbReference type="NCBIfam" id="NF006830">
    <property type="entry name" value="PRK09355.1"/>
    <property type="match status" value="1"/>
</dbReference>
<protein>
    <recommendedName>
        <fullName evidence="11">Hydroxyethylthiazole kinase</fullName>
        <ecNumber evidence="11">2.7.1.50</ecNumber>
    </recommendedName>
    <alternativeName>
        <fullName evidence="11">4-methyl-5-beta-hydroxyethylthiazole kinase</fullName>
        <shortName evidence="11">TH kinase</shortName>
        <shortName evidence="11">Thz kinase</shortName>
    </alternativeName>
</protein>
<dbReference type="GO" id="GO:0009228">
    <property type="term" value="P:thiamine biosynthetic process"/>
    <property type="evidence" value="ECO:0007669"/>
    <property type="project" value="UniProtKB-KW"/>
</dbReference>
<dbReference type="GO" id="GO:0009229">
    <property type="term" value="P:thiamine diphosphate biosynthetic process"/>
    <property type="evidence" value="ECO:0007669"/>
    <property type="project" value="UniProtKB-UniRule"/>
</dbReference>
<evidence type="ECO:0000313" key="13">
    <source>
        <dbReference type="Proteomes" id="UP000199236"/>
    </source>
</evidence>
<comment type="similarity">
    <text evidence="11">Belongs to the Thz kinase family.</text>
</comment>
<keyword evidence="10 11" id="KW-0784">Thiamine biosynthesis</keyword>
<feature type="binding site" evidence="11">
    <location>
        <position position="191"/>
    </location>
    <ligand>
        <name>substrate</name>
    </ligand>
</feature>
<proteinExistence type="inferred from homology"/>
<dbReference type="InterPro" id="IPR029056">
    <property type="entry name" value="Ribokinase-like"/>
</dbReference>
<dbReference type="EC" id="2.7.1.50" evidence="11"/>
<dbReference type="Gene3D" id="3.40.1190.20">
    <property type="match status" value="1"/>
</dbReference>
<dbReference type="HAMAP" id="MF_00228">
    <property type="entry name" value="Thz_kinase"/>
    <property type="match status" value="1"/>
</dbReference>
<dbReference type="RefSeq" id="WP_090070168.1">
    <property type="nucleotide sequence ID" value="NZ_FOVR01000002.1"/>
</dbReference>
<evidence type="ECO:0000313" key="12">
    <source>
        <dbReference type="EMBL" id="SFN97623.1"/>
    </source>
</evidence>
<evidence type="ECO:0000256" key="6">
    <source>
        <dbReference type="ARBA" id="ARBA00022741"/>
    </source>
</evidence>
<evidence type="ECO:0000256" key="4">
    <source>
        <dbReference type="ARBA" id="ARBA00022679"/>
    </source>
</evidence>
<comment type="cofactor">
    <cofactor evidence="2 11">
        <name>Mg(2+)</name>
        <dbReference type="ChEBI" id="CHEBI:18420"/>
    </cofactor>
</comment>
<dbReference type="NCBIfam" id="TIGR00694">
    <property type="entry name" value="thiM"/>
    <property type="match status" value="1"/>
</dbReference>
<dbReference type="GO" id="GO:0000287">
    <property type="term" value="F:magnesium ion binding"/>
    <property type="evidence" value="ECO:0007669"/>
    <property type="project" value="UniProtKB-UniRule"/>
</dbReference>
<keyword evidence="7 11" id="KW-0418">Kinase</keyword>
<evidence type="ECO:0000256" key="10">
    <source>
        <dbReference type="ARBA" id="ARBA00022977"/>
    </source>
</evidence>
<dbReference type="PRINTS" id="PR01099">
    <property type="entry name" value="HYETHTZKNASE"/>
</dbReference>
<keyword evidence="6 11" id="KW-0547">Nucleotide-binding</keyword>
<evidence type="ECO:0000256" key="9">
    <source>
        <dbReference type="ARBA" id="ARBA00022842"/>
    </source>
</evidence>
<comment type="function">
    <text evidence="11">Catalyzes the phosphorylation of the hydroxyl group of 4-methyl-5-beta-hydroxyethylthiazole (THZ).</text>
</comment>
<feature type="binding site" evidence="11">
    <location>
        <position position="164"/>
    </location>
    <ligand>
        <name>ATP</name>
        <dbReference type="ChEBI" id="CHEBI:30616"/>
    </ligand>
</feature>
<dbReference type="SUPFAM" id="SSF53613">
    <property type="entry name" value="Ribokinase-like"/>
    <property type="match status" value="1"/>
</dbReference>
<accession>A0A1I5DEL4</accession>
<dbReference type="OrthoDB" id="8909021at2"/>
<dbReference type="PIRSF" id="PIRSF000513">
    <property type="entry name" value="Thz_kinase"/>
    <property type="match status" value="1"/>
</dbReference>
<keyword evidence="5 11" id="KW-0479">Metal-binding</keyword>
<dbReference type="GO" id="GO:0005524">
    <property type="term" value="F:ATP binding"/>
    <property type="evidence" value="ECO:0007669"/>
    <property type="project" value="UniProtKB-UniRule"/>
</dbReference>
<evidence type="ECO:0000256" key="1">
    <source>
        <dbReference type="ARBA" id="ARBA00001771"/>
    </source>
</evidence>